<reference evidence="3" key="1">
    <citation type="submission" date="2023-02" db="EMBL/GenBank/DDBJ databases">
        <title>Enrichment on poylsaccharides allowed isolation of novel metabolic and taxonomic groups of Haloarchaea.</title>
        <authorList>
            <person name="Sorokin D.Y."/>
            <person name="Elcheninov A.G."/>
            <person name="Khizhniak T.V."/>
            <person name="Kolganova T.V."/>
            <person name="Kublanov I.V."/>
        </authorList>
    </citation>
    <scope>NUCLEOTIDE SEQUENCE</scope>
    <source>
        <strain evidence="2 4">HArc-curdl5-1</strain>
        <strain evidence="3">HArc-curdl7</strain>
    </source>
</reference>
<feature type="region of interest" description="Disordered" evidence="1">
    <location>
        <begin position="84"/>
        <end position="115"/>
    </location>
</feature>
<evidence type="ECO:0000313" key="4">
    <source>
        <dbReference type="Proteomes" id="UP001208186"/>
    </source>
</evidence>
<comment type="caution">
    <text evidence="3">The sequence shown here is derived from an EMBL/GenBank/DDBJ whole genome shotgun (WGS) entry which is preliminary data.</text>
</comment>
<dbReference type="Proteomes" id="UP001209746">
    <property type="component" value="Unassembled WGS sequence"/>
</dbReference>
<feature type="compositionally biased region" description="Low complexity" evidence="1">
    <location>
        <begin position="97"/>
        <end position="106"/>
    </location>
</feature>
<accession>A0AAE3IDZ6</accession>
<gene>
    <name evidence="3" type="ORF">OB914_13680</name>
    <name evidence="2" type="ORF">OB916_12665</name>
</gene>
<sequence length="392" mass="43945">MESRELSNTLDELIVEAAKCVGVDPGEPISIDEVRAQAEANGYSKTEINHLLIENDALSLNQIPVPQENSLWEDKASENADYIGCTAKDGHDTNGWSKPSGQSGPKSSDDTTQDYFGLHQPIATNADLVDKDRYLDDDGQPLTASEAIQSYIEQRHGESSTSDQYGWGRGRRHTANSRYKKGMALDRQCLDTYENPTTVLLSLRLSPESHGRLDLLTELNEALTPTLQSLRYRLQKSPNSPFSSDDWEYFLVIAGTDDRATPHAHIMVYCNDDVDRDLFKPVVEKFVEKCEYSPDNMRGNRVDRDTISIRGNGEDEIPLVDADEVNATDYEFQGQNSQGAVYALTQLPHLGEVDEMEQDELLHSSTVDAWGRRAFRKSRVDIEDEYSATTPM</sequence>
<organism evidence="3 5">
    <name type="scientific">Halapricum hydrolyticum</name>
    <dbReference type="NCBI Taxonomy" id="2979991"/>
    <lineage>
        <taxon>Archaea</taxon>
        <taxon>Methanobacteriati</taxon>
        <taxon>Methanobacteriota</taxon>
        <taxon>Stenosarchaea group</taxon>
        <taxon>Halobacteria</taxon>
        <taxon>Halobacteriales</taxon>
        <taxon>Haloarculaceae</taxon>
        <taxon>Halapricum</taxon>
    </lineage>
</organism>
<evidence type="ECO:0000313" key="5">
    <source>
        <dbReference type="Proteomes" id="UP001209746"/>
    </source>
</evidence>
<protein>
    <submittedName>
        <fullName evidence="3">Uncharacterized protein</fullName>
    </submittedName>
</protein>
<keyword evidence="4" id="KW-1185">Reference proteome</keyword>
<dbReference type="EMBL" id="JAOPKC010000017">
    <property type="protein sequence ID" value="MCU4718903.1"/>
    <property type="molecule type" value="Genomic_DNA"/>
</dbReference>
<evidence type="ECO:0000313" key="2">
    <source>
        <dbReference type="EMBL" id="MCU4718903.1"/>
    </source>
</evidence>
<name>A0AAE3IDZ6_9EURY</name>
<dbReference type="Proteomes" id="UP001208186">
    <property type="component" value="Unassembled WGS sequence"/>
</dbReference>
<feature type="region of interest" description="Disordered" evidence="1">
    <location>
        <begin position="151"/>
        <end position="172"/>
    </location>
</feature>
<proteinExistence type="predicted"/>
<dbReference type="EMBL" id="JAOPKD010000017">
    <property type="protein sequence ID" value="MCU4728004.1"/>
    <property type="molecule type" value="Genomic_DNA"/>
</dbReference>
<evidence type="ECO:0000256" key="1">
    <source>
        <dbReference type="SAM" id="MobiDB-lite"/>
    </source>
</evidence>
<dbReference type="AlphaFoldDB" id="A0AAE3IDZ6"/>
<evidence type="ECO:0000313" key="3">
    <source>
        <dbReference type="EMBL" id="MCU4728004.1"/>
    </source>
</evidence>
<dbReference type="RefSeq" id="WP_315909657.1">
    <property type="nucleotide sequence ID" value="NZ_JAOPKC010000017.1"/>
</dbReference>